<dbReference type="GO" id="GO:0016491">
    <property type="term" value="F:oxidoreductase activity"/>
    <property type="evidence" value="ECO:0007669"/>
    <property type="project" value="InterPro"/>
</dbReference>
<dbReference type="AlphaFoldDB" id="A0A1A7QUF3"/>
<dbReference type="InterPro" id="IPR050712">
    <property type="entry name" value="NAD(P)H-dep_reductase"/>
</dbReference>
<gene>
    <name evidence="2" type="ORF">LX77_03209</name>
</gene>
<dbReference type="InterPro" id="IPR029039">
    <property type="entry name" value="Flavoprotein-like_sf"/>
</dbReference>
<name>A0A1A7QUF3_9FLAO</name>
<sequence length="190" mass="21128">MSAKLTVDKKKILAISGSASKNSASLSISKEIASVGEPHFYMTIWDDLTELPHFITELTDKNVPEKIVEFRNDVATADGIIICTPEYILSIPSCLKNAIEWCVSTTVLYNKPIGLITASANGEKGHEELKIIMETIKAKFVEQTTLLIQGINNKISKEGTLFDKKTETELKNFVESFVMLLKNSYTNYCS</sequence>
<dbReference type="Gene3D" id="3.40.50.360">
    <property type="match status" value="1"/>
</dbReference>
<evidence type="ECO:0000313" key="2">
    <source>
        <dbReference type="EMBL" id="RAJ19995.1"/>
    </source>
</evidence>
<dbReference type="OrthoDB" id="9812295at2"/>
<dbReference type="RefSeq" id="WP_066438125.1">
    <property type="nucleotide sequence ID" value="NZ_LZRN01000054.1"/>
</dbReference>
<accession>A0A1A7QUF3</accession>
<dbReference type="PANTHER" id="PTHR30543">
    <property type="entry name" value="CHROMATE REDUCTASE"/>
    <property type="match status" value="1"/>
</dbReference>
<feature type="domain" description="NADPH-dependent FMN reductase-like" evidence="1">
    <location>
        <begin position="11"/>
        <end position="148"/>
    </location>
</feature>
<dbReference type="GO" id="GO:0005829">
    <property type="term" value="C:cytosol"/>
    <property type="evidence" value="ECO:0007669"/>
    <property type="project" value="TreeGrafter"/>
</dbReference>
<dbReference type="Pfam" id="PF03358">
    <property type="entry name" value="FMN_red"/>
    <property type="match status" value="1"/>
</dbReference>
<organism evidence="2 3">
    <name type="scientific">Gelidibacter algens</name>
    <dbReference type="NCBI Taxonomy" id="49280"/>
    <lineage>
        <taxon>Bacteria</taxon>
        <taxon>Pseudomonadati</taxon>
        <taxon>Bacteroidota</taxon>
        <taxon>Flavobacteriia</taxon>
        <taxon>Flavobacteriales</taxon>
        <taxon>Flavobacteriaceae</taxon>
        <taxon>Gelidibacter</taxon>
    </lineage>
</organism>
<dbReference type="STRING" id="49280.A9996_17295"/>
<protein>
    <submittedName>
        <fullName evidence="2">NAD(P)H-dependent FMN reductase</fullName>
    </submittedName>
</protein>
<dbReference type="SUPFAM" id="SSF52218">
    <property type="entry name" value="Flavoproteins"/>
    <property type="match status" value="1"/>
</dbReference>
<proteinExistence type="predicted"/>
<reference evidence="2 3" key="1">
    <citation type="submission" date="2018-06" db="EMBL/GenBank/DDBJ databases">
        <title>Genomic Encyclopedia of Archaeal and Bacterial Type Strains, Phase II (KMG-II): from individual species to whole genera.</title>
        <authorList>
            <person name="Goeker M."/>
        </authorList>
    </citation>
    <scope>NUCLEOTIDE SEQUENCE [LARGE SCALE GENOMIC DNA]</scope>
    <source>
        <strain evidence="2 3">DSM 12408</strain>
    </source>
</reference>
<dbReference type="EMBL" id="QLLQ01000016">
    <property type="protein sequence ID" value="RAJ19995.1"/>
    <property type="molecule type" value="Genomic_DNA"/>
</dbReference>
<dbReference type="InterPro" id="IPR005025">
    <property type="entry name" value="FMN_Rdtase-like_dom"/>
</dbReference>
<dbReference type="PANTHER" id="PTHR30543:SF21">
    <property type="entry name" value="NAD(P)H-DEPENDENT FMN REDUCTASE LOT6"/>
    <property type="match status" value="1"/>
</dbReference>
<keyword evidence="3" id="KW-1185">Reference proteome</keyword>
<dbReference type="GO" id="GO:0010181">
    <property type="term" value="F:FMN binding"/>
    <property type="evidence" value="ECO:0007669"/>
    <property type="project" value="TreeGrafter"/>
</dbReference>
<dbReference type="Proteomes" id="UP000248987">
    <property type="component" value="Unassembled WGS sequence"/>
</dbReference>
<comment type="caution">
    <text evidence="2">The sequence shown here is derived from an EMBL/GenBank/DDBJ whole genome shotgun (WGS) entry which is preliminary data.</text>
</comment>
<evidence type="ECO:0000313" key="3">
    <source>
        <dbReference type="Proteomes" id="UP000248987"/>
    </source>
</evidence>
<evidence type="ECO:0000259" key="1">
    <source>
        <dbReference type="Pfam" id="PF03358"/>
    </source>
</evidence>